<dbReference type="AlphaFoldDB" id="A0ABC8QC53"/>
<dbReference type="InterPro" id="IPR001173">
    <property type="entry name" value="Glyco_trans_2-like"/>
</dbReference>
<evidence type="ECO:0000313" key="2">
    <source>
        <dbReference type="EMBL" id="CAJ0787563.1"/>
    </source>
</evidence>
<evidence type="ECO:0000259" key="1">
    <source>
        <dbReference type="Pfam" id="PF00535"/>
    </source>
</evidence>
<organism evidence="2 3">
    <name type="scientific">Ralstonia holmesii</name>
    <dbReference type="NCBI Taxonomy" id="3058602"/>
    <lineage>
        <taxon>Bacteria</taxon>
        <taxon>Pseudomonadati</taxon>
        <taxon>Pseudomonadota</taxon>
        <taxon>Betaproteobacteria</taxon>
        <taxon>Burkholderiales</taxon>
        <taxon>Burkholderiaceae</taxon>
        <taxon>Ralstonia</taxon>
    </lineage>
</organism>
<accession>A0ABC8QC53</accession>
<dbReference type="PANTHER" id="PTHR43685:SF11">
    <property type="entry name" value="GLYCOSYLTRANSFERASE TAGX-RELATED"/>
    <property type="match status" value="1"/>
</dbReference>
<proteinExistence type="predicted"/>
<protein>
    <recommendedName>
        <fullName evidence="1">Glycosyltransferase 2-like domain-containing protein</fullName>
    </recommendedName>
</protein>
<dbReference type="InterPro" id="IPR029044">
    <property type="entry name" value="Nucleotide-diphossugar_trans"/>
</dbReference>
<sequence>MAPNFLEESLVTSTFKQLPTEPLVSVMVITYNQAHFIRETLDSVLSQDYPRLEIVVADDASTDDTPRILEEYAARYPGRVKPILNATNLGITGNSNVALFGCAGDLVAVMGGDDLFLPGKVSKQVEAFRSNPEAVLCYHPVDIFESKSNQTIFVTDQHAREDIRSYRDIILKGGIAGASSVMIRPEAIPPGGFDERLPWVSDWQFYIEVALRGKVIKVNEVLGRYRKHGLGASDRTLELLDESLYALDLVVEKNPEFSDLPALCKQGKARYIAGEAFRQLTKDPQIAAQLAKRCVDLAPESSRYRILRAFSIANRWMPGVSWLTCKVVPYAKYALKRRLG</sequence>
<reference evidence="2 3" key="1">
    <citation type="submission" date="2023-07" db="EMBL/GenBank/DDBJ databases">
        <authorList>
            <person name="Peeters C."/>
        </authorList>
    </citation>
    <scope>NUCLEOTIDE SEQUENCE [LARGE SCALE GENOMIC DNA]</scope>
    <source>
        <strain evidence="2 3">LMG 18096</strain>
    </source>
</reference>
<gene>
    <name evidence="2" type="ORF">LMG18096_01983</name>
</gene>
<dbReference type="Proteomes" id="UP001189663">
    <property type="component" value="Unassembled WGS sequence"/>
</dbReference>
<comment type="caution">
    <text evidence="2">The sequence shown here is derived from an EMBL/GenBank/DDBJ whole genome shotgun (WGS) entry which is preliminary data.</text>
</comment>
<dbReference type="InterPro" id="IPR050834">
    <property type="entry name" value="Glycosyltransf_2"/>
</dbReference>
<dbReference type="Gene3D" id="3.90.550.10">
    <property type="entry name" value="Spore Coat Polysaccharide Biosynthesis Protein SpsA, Chain A"/>
    <property type="match status" value="1"/>
</dbReference>
<dbReference type="PANTHER" id="PTHR43685">
    <property type="entry name" value="GLYCOSYLTRANSFERASE"/>
    <property type="match status" value="1"/>
</dbReference>
<name>A0ABC8QC53_9RALS</name>
<dbReference type="SUPFAM" id="SSF53448">
    <property type="entry name" value="Nucleotide-diphospho-sugar transferases"/>
    <property type="match status" value="1"/>
</dbReference>
<dbReference type="EMBL" id="CATZAT010000003">
    <property type="protein sequence ID" value="CAJ0787563.1"/>
    <property type="molecule type" value="Genomic_DNA"/>
</dbReference>
<feature type="domain" description="Glycosyltransferase 2-like" evidence="1">
    <location>
        <begin position="25"/>
        <end position="149"/>
    </location>
</feature>
<keyword evidence="3" id="KW-1185">Reference proteome</keyword>
<dbReference type="Pfam" id="PF00535">
    <property type="entry name" value="Glycos_transf_2"/>
    <property type="match status" value="1"/>
</dbReference>
<evidence type="ECO:0000313" key="3">
    <source>
        <dbReference type="Proteomes" id="UP001189663"/>
    </source>
</evidence>